<dbReference type="AlphaFoldDB" id="A0A1D6JE17"/>
<organism evidence="3">
    <name type="scientific">Zea mays</name>
    <name type="common">Maize</name>
    <dbReference type="NCBI Taxonomy" id="4577"/>
    <lineage>
        <taxon>Eukaryota</taxon>
        <taxon>Viridiplantae</taxon>
        <taxon>Streptophyta</taxon>
        <taxon>Embryophyta</taxon>
        <taxon>Tracheophyta</taxon>
        <taxon>Spermatophyta</taxon>
        <taxon>Magnoliopsida</taxon>
        <taxon>Liliopsida</taxon>
        <taxon>Poales</taxon>
        <taxon>Poaceae</taxon>
        <taxon>PACMAD clade</taxon>
        <taxon>Panicoideae</taxon>
        <taxon>Andropogonodae</taxon>
        <taxon>Andropogoneae</taxon>
        <taxon>Tripsacinae</taxon>
        <taxon>Zea</taxon>
    </lineage>
</organism>
<evidence type="ECO:0000256" key="1">
    <source>
        <dbReference type="SAM" id="MobiDB-lite"/>
    </source>
</evidence>
<proteinExistence type="predicted"/>
<evidence type="ECO:0000256" key="2">
    <source>
        <dbReference type="SAM" id="SignalP"/>
    </source>
</evidence>
<feature type="region of interest" description="Disordered" evidence="1">
    <location>
        <begin position="104"/>
        <end position="136"/>
    </location>
</feature>
<gene>
    <name evidence="3" type="ORF">ZEAMMB73_Zm00001d026281</name>
</gene>
<name>A0A1D6JE17_MAIZE</name>
<evidence type="ECO:0000313" key="3">
    <source>
        <dbReference type="EMBL" id="AQK46051.1"/>
    </source>
</evidence>
<feature type="signal peptide" evidence="2">
    <location>
        <begin position="1"/>
        <end position="31"/>
    </location>
</feature>
<dbReference type="EMBL" id="CM000786">
    <property type="protein sequence ID" value="AQK46051.1"/>
    <property type="molecule type" value="Genomic_DNA"/>
</dbReference>
<keyword evidence="2" id="KW-0732">Signal</keyword>
<feature type="compositionally biased region" description="Pro residues" evidence="1">
    <location>
        <begin position="104"/>
        <end position="117"/>
    </location>
</feature>
<reference evidence="3" key="1">
    <citation type="submission" date="2015-12" db="EMBL/GenBank/DDBJ databases">
        <title>Update maize B73 reference genome by single molecule sequencing technologies.</title>
        <authorList>
            <consortium name="Maize Genome Sequencing Project"/>
            <person name="Ware D."/>
        </authorList>
    </citation>
    <scope>NUCLEOTIDE SEQUENCE</scope>
    <source>
        <tissue evidence="3">Seedling</tissue>
    </source>
</reference>
<feature type="chain" id="PRO_5011173647" evidence="2">
    <location>
        <begin position="32"/>
        <end position="217"/>
    </location>
</feature>
<accession>A0A1D6JE17</accession>
<protein>
    <submittedName>
        <fullName evidence="3">Carbohydrate-binding X8 domain superfamily protein</fullName>
    </submittedName>
</protein>
<sequence>MAPKDRVPLVSAGLAVASLLLLLLCATRCEARAMAATARRLSSSSSSPLLNALFKLNFIRTVEPARRIPTAGDEEAASDINSPTALPQHDLLLALQEVIPRAPPHGPLCPAQPPPRQHPGGFGRHQAHPPLPRRPTRVCRVNLPLQLGKSSPSPSSSSSYCHCNFSPLVCEMVVCSAFATCKFHRCSNNATRYSYNAQSRQWGVRGIARGFAPASLA</sequence>